<evidence type="ECO:0000256" key="2">
    <source>
        <dbReference type="ARBA" id="ARBA00023012"/>
    </source>
</evidence>
<dbReference type="PANTHER" id="PTHR48111">
    <property type="entry name" value="REGULATOR OF RPOS"/>
    <property type="match status" value="1"/>
</dbReference>
<comment type="caution">
    <text evidence="10">The sequence shown here is derived from an EMBL/GenBank/DDBJ whole genome shotgun (WGS) entry which is preliminary data.</text>
</comment>
<keyword evidence="4 7" id="KW-0238">DNA-binding</keyword>
<dbReference type="RefSeq" id="WP_183308334.1">
    <property type="nucleotide sequence ID" value="NZ_JACIEP010000014.1"/>
</dbReference>
<dbReference type="InterPro" id="IPR001867">
    <property type="entry name" value="OmpR/PhoB-type_DNA-bd"/>
</dbReference>
<feature type="domain" description="Response regulatory" evidence="8">
    <location>
        <begin position="8"/>
        <end position="121"/>
    </location>
</feature>
<evidence type="ECO:0000256" key="4">
    <source>
        <dbReference type="ARBA" id="ARBA00023125"/>
    </source>
</evidence>
<dbReference type="InterPro" id="IPR011006">
    <property type="entry name" value="CheY-like_superfamily"/>
</dbReference>
<dbReference type="Gene3D" id="6.10.250.690">
    <property type="match status" value="1"/>
</dbReference>
<evidence type="ECO:0000259" key="8">
    <source>
        <dbReference type="PROSITE" id="PS50110"/>
    </source>
</evidence>
<dbReference type="AlphaFoldDB" id="A0A840CYJ7"/>
<name>A0A840CYJ7_9BACT</name>
<dbReference type="PROSITE" id="PS51755">
    <property type="entry name" value="OMPR_PHOB"/>
    <property type="match status" value="1"/>
</dbReference>
<proteinExistence type="predicted"/>
<dbReference type="SMART" id="SM00448">
    <property type="entry name" value="REC"/>
    <property type="match status" value="1"/>
</dbReference>
<dbReference type="Proteomes" id="UP000555103">
    <property type="component" value="Unassembled WGS sequence"/>
</dbReference>
<dbReference type="EMBL" id="JACIEP010000014">
    <property type="protein sequence ID" value="MBB4037492.1"/>
    <property type="molecule type" value="Genomic_DNA"/>
</dbReference>
<reference evidence="10 11" key="1">
    <citation type="submission" date="2020-08" db="EMBL/GenBank/DDBJ databases">
        <title>Genomic Encyclopedia of Type Strains, Phase IV (KMG-IV): sequencing the most valuable type-strain genomes for metagenomic binning, comparative biology and taxonomic classification.</title>
        <authorList>
            <person name="Goeker M."/>
        </authorList>
    </citation>
    <scope>NUCLEOTIDE SEQUENCE [LARGE SCALE GENOMIC DNA]</scope>
    <source>
        <strain evidence="10 11">DSM 104969</strain>
    </source>
</reference>
<organism evidence="10 11">
    <name type="scientific">Dysgonomonas hofstadii</name>
    <dbReference type="NCBI Taxonomy" id="637886"/>
    <lineage>
        <taxon>Bacteria</taxon>
        <taxon>Pseudomonadati</taxon>
        <taxon>Bacteroidota</taxon>
        <taxon>Bacteroidia</taxon>
        <taxon>Bacteroidales</taxon>
        <taxon>Dysgonomonadaceae</taxon>
        <taxon>Dysgonomonas</taxon>
    </lineage>
</organism>
<gene>
    <name evidence="10" type="ORF">GGR21_003409</name>
</gene>
<dbReference type="PANTHER" id="PTHR48111:SF40">
    <property type="entry name" value="PHOSPHATE REGULON TRANSCRIPTIONAL REGULATORY PROTEIN PHOB"/>
    <property type="match status" value="1"/>
</dbReference>
<dbReference type="FunFam" id="3.40.50.2300:FF:000001">
    <property type="entry name" value="DNA-binding response regulator PhoB"/>
    <property type="match status" value="1"/>
</dbReference>
<feature type="modified residue" description="4-aspartylphosphate" evidence="6">
    <location>
        <position position="56"/>
    </location>
</feature>
<dbReference type="CDD" id="cd00383">
    <property type="entry name" value="trans_reg_C"/>
    <property type="match status" value="1"/>
</dbReference>
<evidence type="ECO:0000256" key="5">
    <source>
        <dbReference type="ARBA" id="ARBA00023163"/>
    </source>
</evidence>
<sequence>METKNNVSILIVDDEPDIREILQFNLQNEGYDIDLAESSEQAAKILQPKHKLILLDVMMAGISGFKFADQLRKNGNNTPIIFLTAKDTENDMLTGFSIGGDDYISKPFSIKEVIARVRSVLKRTSENTPDNKSQNKLTVNDLVIDFDTKTVAIDNKTIELTKTEFNILVLLVQNTGKIFSRSDILDKAWKDDGIVLERTVDVHIARLRKKIGTYGDSIINRTGYGYTFTHNSR</sequence>
<evidence type="ECO:0000256" key="7">
    <source>
        <dbReference type="PROSITE-ProRule" id="PRU01091"/>
    </source>
</evidence>
<dbReference type="PROSITE" id="PS50110">
    <property type="entry name" value="RESPONSE_REGULATORY"/>
    <property type="match status" value="1"/>
</dbReference>
<dbReference type="InterPro" id="IPR036388">
    <property type="entry name" value="WH-like_DNA-bd_sf"/>
</dbReference>
<protein>
    <submittedName>
        <fullName evidence="10">DNA-binding response OmpR family regulator</fullName>
    </submittedName>
</protein>
<dbReference type="GO" id="GO:0000976">
    <property type="term" value="F:transcription cis-regulatory region binding"/>
    <property type="evidence" value="ECO:0007669"/>
    <property type="project" value="TreeGrafter"/>
</dbReference>
<keyword evidence="3" id="KW-0805">Transcription regulation</keyword>
<dbReference type="Pfam" id="PF00486">
    <property type="entry name" value="Trans_reg_C"/>
    <property type="match status" value="1"/>
</dbReference>
<evidence type="ECO:0000259" key="9">
    <source>
        <dbReference type="PROSITE" id="PS51755"/>
    </source>
</evidence>
<dbReference type="SUPFAM" id="SSF52172">
    <property type="entry name" value="CheY-like"/>
    <property type="match status" value="1"/>
</dbReference>
<dbReference type="Gene3D" id="1.10.10.10">
    <property type="entry name" value="Winged helix-like DNA-binding domain superfamily/Winged helix DNA-binding domain"/>
    <property type="match status" value="1"/>
</dbReference>
<dbReference type="Pfam" id="PF00072">
    <property type="entry name" value="Response_reg"/>
    <property type="match status" value="1"/>
</dbReference>
<evidence type="ECO:0000256" key="3">
    <source>
        <dbReference type="ARBA" id="ARBA00023015"/>
    </source>
</evidence>
<dbReference type="InterPro" id="IPR039420">
    <property type="entry name" value="WalR-like"/>
</dbReference>
<dbReference type="GO" id="GO:0005829">
    <property type="term" value="C:cytosol"/>
    <property type="evidence" value="ECO:0007669"/>
    <property type="project" value="TreeGrafter"/>
</dbReference>
<dbReference type="GO" id="GO:0032993">
    <property type="term" value="C:protein-DNA complex"/>
    <property type="evidence" value="ECO:0007669"/>
    <property type="project" value="TreeGrafter"/>
</dbReference>
<feature type="domain" description="OmpR/PhoB-type" evidence="9">
    <location>
        <begin position="134"/>
        <end position="230"/>
    </location>
</feature>
<dbReference type="InterPro" id="IPR001789">
    <property type="entry name" value="Sig_transdc_resp-reg_receiver"/>
</dbReference>
<dbReference type="CDD" id="cd17574">
    <property type="entry name" value="REC_OmpR"/>
    <property type="match status" value="1"/>
</dbReference>
<evidence type="ECO:0000313" key="11">
    <source>
        <dbReference type="Proteomes" id="UP000555103"/>
    </source>
</evidence>
<accession>A0A840CYJ7</accession>
<evidence type="ECO:0000256" key="1">
    <source>
        <dbReference type="ARBA" id="ARBA00022553"/>
    </source>
</evidence>
<keyword evidence="11" id="KW-1185">Reference proteome</keyword>
<evidence type="ECO:0000313" key="10">
    <source>
        <dbReference type="EMBL" id="MBB4037492.1"/>
    </source>
</evidence>
<evidence type="ECO:0000256" key="6">
    <source>
        <dbReference type="PROSITE-ProRule" id="PRU00169"/>
    </source>
</evidence>
<feature type="DNA-binding region" description="OmpR/PhoB-type" evidence="7">
    <location>
        <begin position="134"/>
        <end position="230"/>
    </location>
</feature>
<keyword evidence="2" id="KW-0902">Two-component regulatory system</keyword>
<dbReference type="GO" id="GO:0006355">
    <property type="term" value="P:regulation of DNA-templated transcription"/>
    <property type="evidence" value="ECO:0007669"/>
    <property type="project" value="InterPro"/>
</dbReference>
<dbReference type="GO" id="GO:0000156">
    <property type="term" value="F:phosphorelay response regulator activity"/>
    <property type="evidence" value="ECO:0007669"/>
    <property type="project" value="TreeGrafter"/>
</dbReference>
<keyword evidence="1 6" id="KW-0597">Phosphoprotein</keyword>
<dbReference type="SMART" id="SM00862">
    <property type="entry name" value="Trans_reg_C"/>
    <property type="match status" value="1"/>
</dbReference>
<keyword evidence="5" id="KW-0804">Transcription</keyword>
<dbReference type="Gene3D" id="3.40.50.2300">
    <property type="match status" value="1"/>
</dbReference>